<organism evidence="1 2">
    <name type="scientific">Staurois parvus</name>
    <dbReference type="NCBI Taxonomy" id="386267"/>
    <lineage>
        <taxon>Eukaryota</taxon>
        <taxon>Metazoa</taxon>
        <taxon>Chordata</taxon>
        <taxon>Craniata</taxon>
        <taxon>Vertebrata</taxon>
        <taxon>Euteleostomi</taxon>
        <taxon>Amphibia</taxon>
        <taxon>Batrachia</taxon>
        <taxon>Anura</taxon>
        <taxon>Neobatrachia</taxon>
        <taxon>Ranoidea</taxon>
        <taxon>Ranidae</taxon>
        <taxon>Staurois</taxon>
    </lineage>
</organism>
<proteinExistence type="predicted"/>
<dbReference type="Proteomes" id="UP001162483">
    <property type="component" value="Unassembled WGS sequence"/>
</dbReference>
<gene>
    <name evidence="1" type="ORF">SPARVUS_LOCUS5859725</name>
</gene>
<comment type="caution">
    <text evidence="1">The sequence shown here is derived from an EMBL/GenBank/DDBJ whole genome shotgun (WGS) entry which is preliminary data.</text>
</comment>
<dbReference type="EMBL" id="CATNWA010012846">
    <property type="protein sequence ID" value="CAI9564210.1"/>
    <property type="molecule type" value="Genomic_DNA"/>
</dbReference>
<accession>A0ABN9CWZ7</accession>
<name>A0ABN9CWZ7_9NEOB</name>
<protein>
    <submittedName>
        <fullName evidence="1">Uncharacterized protein</fullName>
    </submittedName>
</protein>
<evidence type="ECO:0000313" key="2">
    <source>
        <dbReference type="Proteomes" id="UP001162483"/>
    </source>
</evidence>
<evidence type="ECO:0000313" key="1">
    <source>
        <dbReference type="EMBL" id="CAI9564210.1"/>
    </source>
</evidence>
<sequence length="83" mass="8609">MGPCTASSCCLPGPECVMGPCTPIPLLLSPSHTLLAIKPLSGLLLTLLVYRFHFFQDRVLYGAPIAAASTATPHVAPHSGLAP</sequence>
<reference evidence="1" key="1">
    <citation type="submission" date="2023-05" db="EMBL/GenBank/DDBJ databases">
        <authorList>
            <person name="Stuckert A."/>
        </authorList>
    </citation>
    <scope>NUCLEOTIDE SEQUENCE</scope>
</reference>
<keyword evidence="2" id="KW-1185">Reference proteome</keyword>